<gene>
    <name evidence="2" type="ORF">FD09_GL000810</name>
</gene>
<reference evidence="2 3" key="1">
    <citation type="journal article" date="2015" name="Genome Announc.">
        <title>Expanding the biotechnology potential of lactobacilli through comparative genomics of 213 strains and associated genera.</title>
        <authorList>
            <person name="Sun Z."/>
            <person name="Harris H.M."/>
            <person name="McCann A."/>
            <person name="Guo C."/>
            <person name="Argimon S."/>
            <person name="Zhang W."/>
            <person name="Yang X."/>
            <person name="Jeffery I.B."/>
            <person name="Cooney J.C."/>
            <person name="Kagawa T.F."/>
            <person name="Liu W."/>
            <person name="Song Y."/>
            <person name="Salvetti E."/>
            <person name="Wrobel A."/>
            <person name="Rasinkangas P."/>
            <person name="Parkhill J."/>
            <person name="Rea M.C."/>
            <person name="O'Sullivan O."/>
            <person name="Ritari J."/>
            <person name="Douillard F.P."/>
            <person name="Paul Ross R."/>
            <person name="Yang R."/>
            <person name="Briner A.E."/>
            <person name="Felis G.E."/>
            <person name="de Vos W.M."/>
            <person name="Barrangou R."/>
            <person name="Klaenhammer T.R."/>
            <person name="Caufield P.W."/>
            <person name="Cui Y."/>
            <person name="Zhang H."/>
            <person name="O'Toole P.W."/>
        </authorList>
    </citation>
    <scope>NUCLEOTIDE SEQUENCE [LARGE SCALE GENOMIC DNA]</scope>
    <source>
        <strain evidence="2 3">DSM 12744</strain>
    </source>
</reference>
<dbReference type="AlphaFoldDB" id="A0A0R1N332"/>
<evidence type="ECO:0000313" key="2">
    <source>
        <dbReference type="EMBL" id="KRL11083.1"/>
    </source>
</evidence>
<comment type="caution">
    <text evidence="2">The sequence shown here is derived from an EMBL/GenBank/DDBJ whole genome shotgun (WGS) entry which is preliminary data.</text>
</comment>
<protein>
    <submittedName>
        <fullName evidence="2">Uncharacterized protein</fullName>
    </submittedName>
</protein>
<feature type="transmembrane region" description="Helical" evidence="1">
    <location>
        <begin position="6"/>
        <end position="25"/>
    </location>
</feature>
<keyword evidence="3" id="KW-1185">Reference proteome</keyword>
<sequence length="81" mass="9029">MMTALMNIVGPFAIGFLGILYYSAHPKQFSKLVNYLLIGVDIMLIVSASYRLPISNVVWKAVIAAIAMLTPSIMITIWQRK</sequence>
<accession>A0A0R1N332</accession>
<dbReference type="Proteomes" id="UP000051330">
    <property type="component" value="Unassembled WGS sequence"/>
</dbReference>
<evidence type="ECO:0000313" key="3">
    <source>
        <dbReference type="Proteomes" id="UP000051330"/>
    </source>
</evidence>
<feature type="transmembrane region" description="Helical" evidence="1">
    <location>
        <begin position="32"/>
        <end position="52"/>
    </location>
</feature>
<dbReference type="EMBL" id="AZEC01000013">
    <property type="protein sequence ID" value="KRL11083.1"/>
    <property type="molecule type" value="Genomic_DNA"/>
</dbReference>
<evidence type="ECO:0000256" key="1">
    <source>
        <dbReference type="SAM" id="Phobius"/>
    </source>
</evidence>
<keyword evidence="1" id="KW-0472">Membrane</keyword>
<dbReference type="PATRIC" id="fig|1423792.3.peg.824"/>
<feature type="transmembrane region" description="Helical" evidence="1">
    <location>
        <begin position="58"/>
        <end position="78"/>
    </location>
</feature>
<keyword evidence="1" id="KW-0812">Transmembrane</keyword>
<name>A0A0R1N332_9LACO</name>
<organism evidence="2 3">
    <name type="scientific">Schleiferilactobacillus perolens DSM 12744</name>
    <dbReference type="NCBI Taxonomy" id="1423792"/>
    <lineage>
        <taxon>Bacteria</taxon>
        <taxon>Bacillati</taxon>
        <taxon>Bacillota</taxon>
        <taxon>Bacilli</taxon>
        <taxon>Lactobacillales</taxon>
        <taxon>Lactobacillaceae</taxon>
        <taxon>Schleiferilactobacillus</taxon>
    </lineage>
</organism>
<keyword evidence="1" id="KW-1133">Transmembrane helix</keyword>
<proteinExistence type="predicted"/>